<keyword evidence="3" id="KW-0807">Transducer</keyword>
<dbReference type="SUPFAM" id="SSF58104">
    <property type="entry name" value="Methyl-accepting chemotaxis protein (MCP) signaling domain"/>
    <property type="match status" value="1"/>
</dbReference>
<dbReference type="Pfam" id="PF00015">
    <property type="entry name" value="MCPsignal"/>
    <property type="match status" value="1"/>
</dbReference>
<evidence type="ECO:0000313" key="6">
    <source>
        <dbReference type="EMBL" id="URI08828.1"/>
    </source>
</evidence>
<dbReference type="InterPro" id="IPR004090">
    <property type="entry name" value="Chemotax_Me-accpt_rcpt"/>
</dbReference>
<evidence type="ECO:0000256" key="1">
    <source>
        <dbReference type="ARBA" id="ARBA00022481"/>
    </source>
</evidence>
<gene>
    <name evidence="6" type="ORF">MW290_24950</name>
</gene>
<evidence type="ECO:0000313" key="7">
    <source>
        <dbReference type="Proteomes" id="UP001056201"/>
    </source>
</evidence>
<dbReference type="PROSITE" id="PS50111">
    <property type="entry name" value="CHEMOTAXIS_TRANSDUC_2"/>
    <property type="match status" value="1"/>
</dbReference>
<dbReference type="Proteomes" id="UP001056201">
    <property type="component" value="Chromosome 2"/>
</dbReference>
<feature type="domain" description="Methyl-accepting transducer" evidence="4">
    <location>
        <begin position="261"/>
        <end position="490"/>
    </location>
</feature>
<dbReference type="InterPro" id="IPR051310">
    <property type="entry name" value="MCP_chemotaxis"/>
</dbReference>
<organism evidence="6 7">
    <name type="scientific">Aquincola tertiaricarbonis</name>
    <dbReference type="NCBI Taxonomy" id="391953"/>
    <lineage>
        <taxon>Bacteria</taxon>
        <taxon>Pseudomonadati</taxon>
        <taxon>Pseudomonadota</taxon>
        <taxon>Betaproteobacteria</taxon>
        <taxon>Burkholderiales</taxon>
        <taxon>Sphaerotilaceae</taxon>
        <taxon>Aquincola</taxon>
    </lineage>
</organism>
<feature type="domain" description="HAMP" evidence="5">
    <location>
        <begin position="204"/>
        <end position="256"/>
    </location>
</feature>
<dbReference type="InterPro" id="IPR003660">
    <property type="entry name" value="HAMP_dom"/>
</dbReference>
<name>A0ABY4S5Y2_AQUTE</name>
<dbReference type="CDD" id="cd11386">
    <property type="entry name" value="MCP_signal"/>
    <property type="match status" value="1"/>
</dbReference>
<comment type="similarity">
    <text evidence="2">Belongs to the methyl-accepting chemotaxis (MCP) protein family.</text>
</comment>
<dbReference type="EMBL" id="CP097636">
    <property type="protein sequence ID" value="URI08828.1"/>
    <property type="molecule type" value="Genomic_DNA"/>
</dbReference>
<evidence type="ECO:0000256" key="3">
    <source>
        <dbReference type="PROSITE-ProRule" id="PRU00284"/>
    </source>
</evidence>
<dbReference type="PRINTS" id="PR00260">
    <property type="entry name" value="CHEMTRNSDUCR"/>
</dbReference>
<dbReference type="PANTHER" id="PTHR43531">
    <property type="entry name" value="PROTEIN ICFG"/>
    <property type="match status" value="1"/>
</dbReference>
<dbReference type="InterPro" id="IPR004089">
    <property type="entry name" value="MCPsignal_dom"/>
</dbReference>
<evidence type="ECO:0000256" key="2">
    <source>
        <dbReference type="ARBA" id="ARBA00029447"/>
    </source>
</evidence>
<evidence type="ECO:0000259" key="4">
    <source>
        <dbReference type="PROSITE" id="PS50111"/>
    </source>
</evidence>
<dbReference type="PROSITE" id="PS50885">
    <property type="entry name" value="HAMP"/>
    <property type="match status" value="1"/>
</dbReference>
<evidence type="ECO:0000259" key="5">
    <source>
        <dbReference type="PROSITE" id="PS50885"/>
    </source>
</evidence>
<proteinExistence type="inferred from homology"/>
<dbReference type="SMART" id="SM00283">
    <property type="entry name" value="MA"/>
    <property type="match status" value="1"/>
</dbReference>
<dbReference type="SMART" id="SM00304">
    <property type="entry name" value="HAMP"/>
    <property type="match status" value="1"/>
</dbReference>
<protein>
    <submittedName>
        <fullName evidence="6">Methyl-accepting chemotaxis protein</fullName>
    </submittedName>
</protein>
<reference evidence="6" key="1">
    <citation type="submission" date="2022-05" db="EMBL/GenBank/DDBJ databases">
        <title>An RpoN-dependent PEP-CTERM gene is involved in floc formation of an Aquincola tertiaricarbonis strain.</title>
        <authorList>
            <person name="Qiu D."/>
            <person name="Xia M."/>
        </authorList>
    </citation>
    <scope>NUCLEOTIDE SEQUENCE</scope>
    <source>
        <strain evidence="6">RN12</strain>
    </source>
</reference>
<sequence length="512" mass="55194">MSLRLKLFAIALPALASTLLVAWLGVHQLGTHDDAARRVFVAKDVVADILPPPMYLIEMRLVLSQGVEQSMPPQEVQQQLQRLKQEYDARVQHWRAHPPYGLEKDLLGAQHEAAQAFIQSAEREVLQPLLRGEVAAARQGLLAAHALYLRHRQGVDATVVSGNRFAADTMAEIDALAPQVKWLMLGATLVLLALSALLFHRVSRRVLRQVRQGADLARAVADGELLRRRHTRTRDEMGQLMGDLDRMTGNLSNMVGQIRGQAAGIATSAEQLQRGNQDLQERSSHAAEGVNATLAAVTAMATTLAQTSHLADEAHAKVARASEVASQGGAAVHEVVSTMNDIQAASQRISDIIGVIDGIAFQTNILALNAAVEAARAGEQGRGFAVVASEVRSLAQRSASAAREIKDLIGNSVAKVEQGHGIVQRAGTTIEHVVQEVQGVHRLISDINQAGRDQQQRIQEVMLAAESLDQATTRNVGLVDDTSAAVRSLGERASQLSEVVARFKLGEDAADR</sequence>
<keyword evidence="7" id="KW-1185">Reference proteome</keyword>
<dbReference type="PANTHER" id="PTHR43531:SF14">
    <property type="entry name" value="METHYL-ACCEPTING CHEMOTAXIS PROTEIN I-RELATED"/>
    <property type="match status" value="1"/>
</dbReference>
<dbReference type="Gene3D" id="1.10.287.950">
    <property type="entry name" value="Methyl-accepting chemotaxis protein"/>
    <property type="match status" value="1"/>
</dbReference>
<keyword evidence="1" id="KW-0488">Methylation</keyword>
<accession>A0ABY4S5Y2</accession>